<feature type="coiled-coil region" evidence="1">
    <location>
        <begin position="240"/>
        <end position="316"/>
    </location>
</feature>
<sequence>MAASSKLGPPRARAPNAKGQCTRTSQKSNSSSPSPAPSDTSSPKAVYQTPASSSNNGASSDEERPGPSNGKSGVLEGKKLQIPEDPGVRSTGTNDLLQWLKDATAESDISRVLEGMFQLCIGKLSEEIRMRCQAEDQLKLVNVTREEEEALREHSKFKAHTQALEEQLKRSQDELKKLQETQDAQAVLLSEYQGECSNKDVQEQGRPPKDTGDVLNEREVYLKNMWNEAAEQREVAMDQAAVYERDMNVLMQKNDQLEIEKVELVERLERSKSNAFTQKLDLERVEKESKCHERENINLKQENAELMKQLEVYKSKSVKEQASQRDAATQTELGIETIVTSTEGTLDTFPDLTTGTIGGAVTRENDEVLDEVQVYEEEDQEDHPEEADEPHERLVATDNDVASDGDAEPDKTEQQDTSEQQNTNKPSTEEERTVLEVQIIWYRQHSKMSLQLKPYLNPR</sequence>
<feature type="compositionally biased region" description="Polar residues" evidence="2">
    <location>
        <begin position="49"/>
        <end position="59"/>
    </location>
</feature>
<protein>
    <submittedName>
        <fullName evidence="3">Uncharacterized protein</fullName>
    </submittedName>
</protein>
<evidence type="ECO:0000313" key="3">
    <source>
        <dbReference type="EMBL" id="CAG1982033.1"/>
    </source>
</evidence>
<feature type="compositionally biased region" description="Low complexity" evidence="2">
    <location>
        <begin position="25"/>
        <end position="43"/>
    </location>
</feature>
<comment type="caution">
    <text evidence="3">The sequence shown here is derived from an EMBL/GenBank/DDBJ whole genome shotgun (WGS) entry which is preliminary data.</text>
</comment>
<proteinExistence type="predicted"/>
<evidence type="ECO:0000256" key="2">
    <source>
        <dbReference type="SAM" id="MobiDB-lite"/>
    </source>
</evidence>
<organism evidence="3 4">
    <name type="scientific">Gibberella zeae</name>
    <name type="common">Wheat head blight fungus</name>
    <name type="synonym">Fusarium graminearum</name>
    <dbReference type="NCBI Taxonomy" id="5518"/>
    <lineage>
        <taxon>Eukaryota</taxon>
        <taxon>Fungi</taxon>
        <taxon>Dikarya</taxon>
        <taxon>Ascomycota</taxon>
        <taxon>Pezizomycotina</taxon>
        <taxon>Sordariomycetes</taxon>
        <taxon>Hypocreomycetidae</taxon>
        <taxon>Hypocreales</taxon>
        <taxon>Nectriaceae</taxon>
        <taxon>Fusarium</taxon>
    </lineage>
</organism>
<feature type="region of interest" description="Disordered" evidence="2">
    <location>
        <begin position="1"/>
        <end position="91"/>
    </location>
</feature>
<feature type="compositionally biased region" description="Polar residues" evidence="2">
    <location>
        <begin position="415"/>
        <end position="426"/>
    </location>
</feature>
<dbReference type="OrthoDB" id="10439981at2759"/>
<dbReference type="Proteomes" id="UP000746612">
    <property type="component" value="Unassembled WGS sequence"/>
</dbReference>
<name>A0A2H3GU64_GIBZA</name>
<gene>
    <name evidence="3" type="ORF">MDCFG202_LOCUS218622</name>
</gene>
<feature type="compositionally biased region" description="Polar residues" evidence="2">
    <location>
        <begin position="346"/>
        <end position="355"/>
    </location>
</feature>
<dbReference type="AlphaFoldDB" id="A0A2H3GU64"/>
<feature type="region of interest" description="Disordered" evidence="2">
    <location>
        <begin position="346"/>
        <end position="432"/>
    </location>
</feature>
<feature type="compositionally biased region" description="Acidic residues" evidence="2">
    <location>
        <begin position="367"/>
        <end position="389"/>
    </location>
</feature>
<dbReference type="EMBL" id="CAJPIJ010000124">
    <property type="protein sequence ID" value="CAG1982033.1"/>
    <property type="molecule type" value="Genomic_DNA"/>
</dbReference>
<keyword evidence="1" id="KW-0175">Coiled coil</keyword>
<accession>A0A2H3GU64</accession>
<reference evidence="3" key="1">
    <citation type="submission" date="2021-03" db="EMBL/GenBank/DDBJ databases">
        <authorList>
            <person name="Alouane T."/>
            <person name="Langin T."/>
            <person name="Bonhomme L."/>
        </authorList>
    </citation>
    <scope>NUCLEOTIDE SEQUENCE</scope>
    <source>
        <strain evidence="3">MDC_Fg202</strain>
    </source>
</reference>
<evidence type="ECO:0000256" key="1">
    <source>
        <dbReference type="SAM" id="Coils"/>
    </source>
</evidence>
<evidence type="ECO:0000313" key="4">
    <source>
        <dbReference type="Proteomes" id="UP000746612"/>
    </source>
</evidence>